<accession>A0A8J7SPX4</accession>
<dbReference type="EMBL" id="JAGMWN010000009">
    <property type="protein sequence ID" value="MBP5858636.1"/>
    <property type="molecule type" value="Genomic_DNA"/>
</dbReference>
<gene>
    <name evidence="1" type="ORF">KAJ83_16570</name>
</gene>
<dbReference type="RefSeq" id="WP_210683224.1">
    <property type="nucleotide sequence ID" value="NZ_JAGMWN010000009.1"/>
</dbReference>
<organism evidence="1 2">
    <name type="scientific">Marivibrio halodurans</name>
    <dbReference type="NCBI Taxonomy" id="2039722"/>
    <lineage>
        <taxon>Bacteria</taxon>
        <taxon>Pseudomonadati</taxon>
        <taxon>Pseudomonadota</taxon>
        <taxon>Alphaproteobacteria</taxon>
        <taxon>Rhodospirillales</taxon>
        <taxon>Rhodospirillaceae</taxon>
        <taxon>Marivibrio</taxon>
    </lineage>
</organism>
<dbReference type="Proteomes" id="UP000672602">
    <property type="component" value="Unassembled WGS sequence"/>
</dbReference>
<protein>
    <submittedName>
        <fullName evidence="1">Uncharacterized protein</fullName>
    </submittedName>
</protein>
<evidence type="ECO:0000313" key="2">
    <source>
        <dbReference type="Proteomes" id="UP000672602"/>
    </source>
</evidence>
<reference evidence="1" key="1">
    <citation type="submission" date="2021-04" db="EMBL/GenBank/DDBJ databases">
        <authorList>
            <person name="Zhang D.-C."/>
        </authorList>
    </citation>
    <scope>NUCLEOTIDE SEQUENCE</scope>
    <source>
        <strain evidence="1">CGMCC 1.15697</strain>
    </source>
</reference>
<dbReference type="AlphaFoldDB" id="A0A8J7SPX4"/>
<name>A0A8J7SPX4_9PROT</name>
<keyword evidence="2" id="KW-1185">Reference proteome</keyword>
<sequence>MTEHWEVQEAVDWVENAFGEIEDEVARWRPLAWLRALLAAMPRPAAFRAG</sequence>
<comment type="caution">
    <text evidence="1">The sequence shown here is derived from an EMBL/GenBank/DDBJ whole genome shotgun (WGS) entry which is preliminary data.</text>
</comment>
<proteinExistence type="predicted"/>
<evidence type="ECO:0000313" key="1">
    <source>
        <dbReference type="EMBL" id="MBP5858636.1"/>
    </source>
</evidence>